<dbReference type="GO" id="GO:0005524">
    <property type="term" value="F:ATP binding"/>
    <property type="evidence" value="ECO:0007669"/>
    <property type="project" value="UniProtKB-KW"/>
</dbReference>
<dbReference type="FunFam" id="3.40.50.300:FF:000006">
    <property type="entry name" value="DNA-binding transcriptional regulator NtrC"/>
    <property type="match status" value="1"/>
</dbReference>
<keyword evidence="2" id="KW-0067">ATP-binding</keyword>
<dbReference type="CDD" id="cd00009">
    <property type="entry name" value="AAA"/>
    <property type="match status" value="1"/>
</dbReference>
<dbReference type="PROSITE" id="PS50112">
    <property type="entry name" value="PAS"/>
    <property type="match status" value="1"/>
</dbReference>
<evidence type="ECO:0000313" key="5">
    <source>
        <dbReference type="EMBL" id="SHK00180.1"/>
    </source>
</evidence>
<dbReference type="PROSITE" id="PS50045">
    <property type="entry name" value="SIGMA54_INTERACT_4"/>
    <property type="match status" value="1"/>
</dbReference>
<dbReference type="InterPro" id="IPR036388">
    <property type="entry name" value="WH-like_DNA-bd_sf"/>
</dbReference>
<organism evidence="5 6">
    <name type="scientific">Caminicella sporogenes DSM 14501</name>
    <dbReference type="NCBI Taxonomy" id="1121266"/>
    <lineage>
        <taxon>Bacteria</taxon>
        <taxon>Bacillati</taxon>
        <taxon>Bacillota</taxon>
        <taxon>Clostridia</taxon>
        <taxon>Peptostreptococcales</taxon>
        <taxon>Caminicellaceae</taxon>
        <taxon>Caminicella</taxon>
    </lineage>
</organism>
<dbReference type="InterPro" id="IPR058031">
    <property type="entry name" value="AAA_lid_NorR"/>
</dbReference>
<dbReference type="STRING" id="1121266.SAMN02745883_01007"/>
<evidence type="ECO:0000256" key="1">
    <source>
        <dbReference type="ARBA" id="ARBA00022741"/>
    </source>
</evidence>
<dbReference type="Gene3D" id="3.30.450.20">
    <property type="entry name" value="PAS domain"/>
    <property type="match status" value="1"/>
</dbReference>
<dbReference type="PROSITE" id="PS00676">
    <property type="entry name" value="SIGMA54_INTERACT_2"/>
    <property type="match status" value="1"/>
</dbReference>
<dbReference type="PANTHER" id="PTHR32071:SF57">
    <property type="entry name" value="C4-DICARBOXYLATE TRANSPORT TRANSCRIPTIONAL REGULATORY PROTEIN DCTD"/>
    <property type="match status" value="1"/>
</dbReference>
<sequence length="667" mass="76358">MKRLVIVCLGSNTGYEIKSQINKIIGDKVTINVVLISELTKADIKCDLVIFTSEYVAELGLKYIKENISYLIAKRVINHKNIEKLISLKNGTEVLLVNDGEISALEAIEQLRSIGLDHVKYFPYYPGCSEYPRLEIAVTPGEVLHIPKFIRTTINIGSRILDIKTIYEIISKLKIKDVLGQSLVTEYIKDIVEISRAIESNRRSVIESQKLLETILNSVESGIAYTDKDGRIISVNLKFESIFGKKRKDLLNKKITFFLNSIDIFSDENKSIILEVSGKEVLIDINLVNYEEKCGYLITVNYTDKISKLDHKIRRNYERKLTKKLHTFKDYLTINKSVKEMIKRAERFSKTDSTILIQGENGTGKEILAQAIHMNSYRRRNVFIPINITAIAPSLLESELFGYEEGAFTGAKKGGKPGIFEIASGGTVFIDEIGDAPLNFQVKLLRVLEEKRIRRVGALDEIPIDVRIIAATNKNLLKLINEGKFREDLFFRLNILPLKTIPLRNRKEDIRYLLIHFANISFGSGKINSLKDILEDETIEFLENYRWRGNVRELINLVEYLSFVYENKKISLSSLPYYMLENEIDTQNITLDENELWVLKEIEKNGDFGIGRNSLSRISKKHGIDLGEGKIRSIIKKMKERGLIIQKNGKRGCVITQKGIWTLEFYK</sequence>
<dbReference type="SUPFAM" id="SSF52540">
    <property type="entry name" value="P-loop containing nucleoside triphosphate hydrolases"/>
    <property type="match status" value="1"/>
</dbReference>
<feature type="domain" description="PAS" evidence="4">
    <location>
        <begin position="208"/>
        <end position="275"/>
    </location>
</feature>
<dbReference type="GO" id="GO:0006355">
    <property type="term" value="P:regulation of DNA-templated transcription"/>
    <property type="evidence" value="ECO:0007669"/>
    <property type="project" value="InterPro"/>
</dbReference>
<feature type="domain" description="Sigma-54 factor interaction" evidence="3">
    <location>
        <begin position="331"/>
        <end position="563"/>
    </location>
</feature>
<name>A0A1M6NX04_9FIRM</name>
<dbReference type="InterPro" id="IPR027417">
    <property type="entry name" value="P-loop_NTPase"/>
</dbReference>
<dbReference type="InterPro" id="IPR035965">
    <property type="entry name" value="PAS-like_dom_sf"/>
</dbReference>
<dbReference type="SMART" id="SM00091">
    <property type="entry name" value="PAS"/>
    <property type="match status" value="1"/>
</dbReference>
<dbReference type="Gene3D" id="3.40.50.300">
    <property type="entry name" value="P-loop containing nucleotide triphosphate hydrolases"/>
    <property type="match status" value="1"/>
</dbReference>
<dbReference type="Gene3D" id="1.10.10.10">
    <property type="entry name" value="Winged helix-like DNA-binding domain superfamily/Winged helix DNA-binding domain"/>
    <property type="match status" value="1"/>
</dbReference>
<dbReference type="InterPro" id="IPR013767">
    <property type="entry name" value="PAS_fold"/>
</dbReference>
<dbReference type="InterPro" id="IPR003593">
    <property type="entry name" value="AAA+_ATPase"/>
</dbReference>
<dbReference type="RefSeq" id="WP_072966284.1">
    <property type="nucleotide sequence ID" value="NZ_FRAJ01000007.1"/>
</dbReference>
<reference evidence="5 6" key="1">
    <citation type="submission" date="2016-11" db="EMBL/GenBank/DDBJ databases">
        <authorList>
            <person name="Jaros S."/>
            <person name="Januszkiewicz K."/>
            <person name="Wedrychowicz H."/>
        </authorList>
    </citation>
    <scope>NUCLEOTIDE SEQUENCE [LARGE SCALE GENOMIC DNA]</scope>
    <source>
        <strain evidence="5 6">DSM 14501</strain>
    </source>
</reference>
<protein>
    <submittedName>
        <fullName evidence="5">PAS domain S-box-containing protein</fullName>
    </submittedName>
</protein>
<evidence type="ECO:0000259" key="4">
    <source>
        <dbReference type="PROSITE" id="PS50112"/>
    </source>
</evidence>
<dbReference type="Pfam" id="PF25601">
    <property type="entry name" value="AAA_lid_14"/>
    <property type="match status" value="1"/>
</dbReference>
<dbReference type="Pfam" id="PF00158">
    <property type="entry name" value="Sigma54_activat"/>
    <property type="match status" value="1"/>
</dbReference>
<accession>A0A1M6NX04</accession>
<keyword evidence="1" id="KW-0547">Nucleotide-binding</keyword>
<dbReference type="InterPro" id="IPR000014">
    <property type="entry name" value="PAS"/>
</dbReference>
<proteinExistence type="predicted"/>
<dbReference type="InterPro" id="IPR002078">
    <property type="entry name" value="Sigma_54_int"/>
</dbReference>
<dbReference type="EMBL" id="FRAJ01000007">
    <property type="protein sequence ID" value="SHK00180.1"/>
    <property type="molecule type" value="Genomic_DNA"/>
</dbReference>
<gene>
    <name evidence="5" type="ORF">SAMN02745883_01007</name>
</gene>
<dbReference type="Proteomes" id="UP000184082">
    <property type="component" value="Unassembled WGS sequence"/>
</dbReference>
<dbReference type="NCBIfam" id="TIGR00229">
    <property type="entry name" value="sensory_box"/>
    <property type="match status" value="1"/>
</dbReference>
<dbReference type="InterPro" id="IPR025943">
    <property type="entry name" value="Sigma_54_int_dom_ATP-bd_2"/>
</dbReference>
<dbReference type="AlphaFoldDB" id="A0A1M6NX04"/>
<dbReference type="SUPFAM" id="SSF55785">
    <property type="entry name" value="PYP-like sensor domain (PAS domain)"/>
    <property type="match status" value="1"/>
</dbReference>
<dbReference type="Gene3D" id="1.10.8.60">
    <property type="match status" value="1"/>
</dbReference>
<evidence type="ECO:0000256" key="2">
    <source>
        <dbReference type="ARBA" id="ARBA00022840"/>
    </source>
</evidence>
<evidence type="ECO:0000313" key="6">
    <source>
        <dbReference type="Proteomes" id="UP000184082"/>
    </source>
</evidence>
<evidence type="ECO:0000259" key="3">
    <source>
        <dbReference type="PROSITE" id="PS50045"/>
    </source>
</evidence>
<keyword evidence="6" id="KW-1185">Reference proteome</keyword>
<dbReference type="SMART" id="SM00382">
    <property type="entry name" value="AAA"/>
    <property type="match status" value="1"/>
</dbReference>
<dbReference type="Pfam" id="PF00989">
    <property type="entry name" value="PAS"/>
    <property type="match status" value="1"/>
</dbReference>
<dbReference type="PANTHER" id="PTHR32071">
    <property type="entry name" value="TRANSCRIPTIONAL REGULATORY PROTEIN"/>
    <property type="match status" value="1"/>
</dbReference>
<dbReference type="CDD" id="cd00130">
    <property type="entry name" value="PAS"/>
    <property type="match status" value="1"/>
</dbReference>